<dbReference type="AlphaFoldDB" id="A0A3G1E0V5"/>
<reference evidence="1" key="1">
    <citation type="submission" date="2016-07" db="EMBL/GenBank/DDBJ databases">
        <title>CTX-M-55-B1-ST2852 Escherichia coli in one Giant Panda with extraintestinal polyinfection, China.</title>
        <authorList>
            <person name="Zhou W."/>
            <person name="Guo X."/>
        </authorList>
    </citation>
    <scope>NUCLEOTIDE SEQUENCE</scope>
    <source>
        <strain evidence="1">SH-YH-DH</strain>
        <plasmid evidence="1">pSH-YH-DH</plasmid>
    </source>
</reference>
<dbReference type="EMBL" id="KX129949">
    <property type="protein sequence ID" value="ANR95160.1"/>
    <property type="molecule type" value="Genomic_DNA"/>
</dbReference>
<evidence type="ECO:0000313" key="1">
    <source>
        <dbReference type="EMBL" id="ANR95160.1"/>
    </source>
</evidence>
<proteinExistence type="predicted"/>
<protein>
    <submittedName>
        <fullName evidence="1">Uncharacterized protein</fullName>
    </submittedName>
</protein>
<geneLocation type="plasmid" evidence="1">
    <name>pSH-YH-DH</name>
</geneLocation>
<organism evidence="1">
    <name type="scientific">Escherichia coli</name>
    <dbReference type="NCBI Taxonomy" id="562"/>
    <lineage>
        <taxon>Bacteria</taxon>
        <taxon>Pseudomonadati</taxon>
        <taxon>Pseudomonadota</taxon>
        <taxon>Gammaproteobacteria</taxon>
        <taxon>Enterobacterales</taxon>
        <taxon>Enterobacteriaceae</taxon>
        <taxon>Escherichia</taxon>
    </lineage>
</organism>
<keyword evidence="1" id="KW-0614">Plasmid</keyword>
<accession>A0A3G1E0V5</accession>
<sequence length="39" mass="4412">MLVLSESLRIQAFCPPFLNLHVSFLPRLCGAFFLLLSMS</sequence>
<name>A0A3G1E0V5_ECOLX</name>
<gene>
    <name evidence="1" type="ORF">plasmid_0111</name>
</gene>